<evidence type="ECO:0000313" key="1">
    <source>
        <dbReference type="EMBL" id="KNC76642.1"/>
    </source>
</evidence>
<dbReference type="GO" id="GO:0072344">
    <property type="term" value="P:rescue of stalled ribosome"/>
    <property type="evidence" value="ECO:0007669"/>
    <property type="project" value="TreeGrafter"/>
</dbReference>
<feature type="non-terminal residue" evidence="1">
    <location>
        <position position="1"/>
    </location>
</feature>
<reference evidence="1 2" key="1">
    <citation type="submission" date="2011-02" db="EMBL/GenBank/DDBJ databases">
        <title>The Genome Sequence of Sphaeroforma arctica JP610.</title>
        <authorList>
            <consortium name="The Broad Institute Genome Sequencing Platform"/>
            <person name="Russ C."/>
            <person name="Cuomo C."/>
            <person name="Young S.K."/>
            <person name="Zeng Q."/>
            <person name="Gargeya S."/>
            <person name="Alvarado L."/>
            <person name="Berlin A."/>
            <person name="Chapman S.B."/>
            <person name="Chen Z."/>
            <person name="Freedman E."/>
            <person name="Gellesch M."/>
            <person name="Goldberg J."/>
            <person name="Griggs A."/>
            <person name="Gujja S."/>
            <person name="Heilman E."/>
            <person name="Heiman D."/>
            <person name="Howarth C."/>
            <person name="Mehta T."/>
            <person name="Neiman D."/>
            <person name="Pearson M."/>
            <person name="Roberts A."/>
            <person name="Saif S."/>
            <person name="Shea T."/>
            <person name="Shenoy N."/>
            <person name="Sisk P."/>
            <person name="Stolte C."/>
            <person name="Sykes S."/>
            <person name="White J."/>
            <person name="Yandava C."/>
            <person name="Burger G."/>
            <person name="Gray M.W."/>
            <person name="Holland P.W.H."/>
            <person name="King N."/>
            <person name="Lang F.B.F."/>
            <person name="Roger A.J."/>
            <person name="Ruiz-Trillo I."/>
            <person name="Haas B."/>
            <person name="Nusbaum C."/>
            <person name="Birren B."/>
        </authorList>
    </citation>
    <scope>NUCLEOTIDE SEQUENCE [LARGE SCALE GENOMIC DNA]</scope>
    <source>
        <strain evidence="1 2">JP610</strain>
    </source>
</reference>
<evidence type="ECO:0000313" key="2">
    <source>
        <dbReference type="Proteomes" id="UP000054560"/>
    </source>
</evidence>
<dbReference type="RefSeq" id="XP_014150544.1">
    <property type="nucleotide sequence ID" value="XM_014295069.1"/>
</dbReference>
<proteinExistence type="predicted"/>
<accession>A0A0L0FIP0</accession>
<sequence length="201" mass="22841">FQLTKQNFNAIDEQSLRTRLSEQPTSNLKKALAGFIDFSPPVAEHCLRQADINVMHKVSDFNLDEGSQDIATIFAALEKAKEISTSITDFKGYIIQKAAAGKKGGTAESAEDPKLFYDEFHPILYAQHTNKHFLEFATFNQAVDEFFSKKESQKLDQQAMTQERSVMKKVPNFHFFTFAVDRQTVQCVLGSLFFLTRDQNV</sequence>
<dbReference type="GeneID" id="25911372"/>
<dbReference type="Proteomes" id="UP000054560">
    <property type="component" value="Unassembled WGS sequence"/>
</dbReference>
<dbReference type="GO" id="GO:0000049">
    <property type="term" value="F:tRNA binding"/>
    <property type="evidence" value="ECO:0007669"/>
    <property type="project" value="TreeGrafter"/>
</dbReference>
<organism evidence="1 2">
    <name type="scientific">Sphaeroforma arctica JP610</name>
    <dbReference type="NCBI Taxonomy" id="667725"/>
    <lineage>
        <taxon>Eukaryota</taxon>
        <taxon>Ichthyosporea</taxon>
        <taxon>Ichthyophonida</taxon>
        <taxon>Sphaeroforma</taxon>
    </lineage>
</organism>
<dbReference type="GO" id="GO:1990116">
    <property type="term" value="P:ribosome-associated ubiquitin-dependent protein catabolic process"/>
    <property type="evidence" value="ECO:0007669"/>
    <property type="project" value="TreeGrafter"/>
</dbReference>
<gene>
    <name evidence="1" type="ORF">SARC_10868</name>
</gene>
<dbReference type="OrthoDB" id="207084at2759"/>
<dbReference type="GO" id="GO:1990112">
    <property type="term" value="C:RQC complex"/>
    <property type="evidence" value="ECO:0007669"/>
    <property type="project" value="TreeGrafter"/>
</dbReference>
<dbReference type="EMBL" id="KQ243016">
    <property type="protein sequence ID" value="KNC76642.1"/>
    <property type="molecule type" value="Genomic_DNA"/>
</dbReference>
<dbReference type="STRING" id="667725.A0A0L0FIP0"/>
<dbReference type="InterPro" id="IPR051608">
    <property type="entry name" value="RQC_Subunit_NEMF"/>
</dbReference>
<dbReference type="eggNOG" id="KOG2030">
    <property type="taxonomic scope" value="Eukaryota"/>
</dbReference>
<name>A0A0L0FIP0_9EUKA</name>
<dbReference type="GO" id="GO:0043023">
    <property type="term" value="F:ribosomal large subunit binding"/>
    <property type="evidence" value="ECO:0007669"/>
    <property type="project" value="TreeGrafter"/>
</dbReference>
<protein>
    <submittedName>
        <fullName evidence="1">Uncharacterized protein</fullName>
    </submittedName>
</protein>
<dbReference type="PANTHER" id="PTHR15239">
    <property type="entry name" value="NUCLEAR EXPORT MEDIATOR FACTOR NEMF"/>
    <property type="match status" value="1"/>
</dbReference>
<keyword evidence="2" id="KW-1185">Reference proteome</keyword>
<dbReference type="PANTHER" id="PTHR15239:SF6">
    <property type="entry name" value="RIBOSOME QUALITY CONTROL COMPLEX SUBUNIT NEMF"/>
    <property type="match status" value="1"/>
</dbReference>
<dbReference type="AlphaFoldDB" id="A0A0L0FIP0"/>